<name>A0A7E4VXH5_PANRE</name>
<feature type="region of interest" description="Disordered" evidence="1">
    <location>
        <begin position="216"/>
        <end position="239"/>
    </location>
</feature>
<accession>A0A7E4VXH5</accession>
<dbReference type="Proteomes" id="UP000492821">
    <property type="component" value="Unassembled WGS sequence"/>
</dbReference>
<sequence>MEQPKLSSEFTNVPSVHDLAVGLAERKPPPMLRRSSISEPHLEQRLSALQAVLHGITEANAGYHFVNEHDHHLHYPVTMESSTPTVPAGNANEPLKPSQALERNLSAINLGLLHSSATDSNLGSIRRAASFIHGANLGIPNRPSSSSLYAPRFHPGGNLGSSVIPATTVEESNAPLTGGLTMSVRSSAPLTTSATEPAMNINGGLFANVNTDASSSSRAGGLVSNPSTDSLTSAPQPPHKTGVMGVFGRGFFAKPVYRSDEENYRYIMALDR</sequence>
<dbReference type="WBParaSite" id="Pan_g4601.t2">
    <property type="protein sequence ID" value="Pan_g4601.t2"/>
    <property type="gene ID" value="Pan_g4601"/>
</dbReference>
<organism evidence="2 3">
    <name type="scientific">Panagrellus redivivus</name>
    <name type="common">Microworm</name>
    <dbReference type="NCBI Taxonomy" id="6233"/>
    <lineage>
        <taxon>Eukaryota</taxon>
        <taxon>Metazoa</taxon>
        <taxon>Ecdysozoa</taxon>
        <taxon>Nematoda</taxon>
        <taxon>Chromadorea</taxon>
        <taxon>Rhabditida</taxon>
        <taxon>Tylenchina</taxon>
        <taxon>Panagrolaimomorpha</taxon>
        <taxon>Panagrolaimoidea</taxon>
        <taxon>Panagrolaimidae</taxon>
        <taxon>Panagrellus</taxon>
    </lineage>
</organism>
<evidence type="ECO:0000313" key="2">
    <source>
        <dbReference type="Proteomes" id="UP000492821"/>
    </source>
</evidence>
<reference evidence="2" key="1">
    <citation type="journal article" date="2013" name="Genetics">
        <title>The draft genome and transcriptome of Panagrellus redivivus are shaped by the harsh demands of a free-living lifestyle.</title>
        <authorList>
            <person name="Srinivasan J."/>
            <person name="Dillman A.R."/>
            <person name="Macchietto M.G."/>
            <person name="Heikkinen L."/>
            <person name="Lakso M."/>
            <person name="Fracchia K.M."/>
            <person name="Antoshechkin I."/>
            <person name="Mortazavi A."/>
            <person name="Wong G."/>
            <person name="Sternberg P.W."/>
        </authorList>
    </citation>
    <scope>NUCLEOTIDE SEQUENCE [LARGE SCALE GENOMIC DNA]</scope>
    <source>
        <strain evidence="2">MT8872</strain>
    </source>
</reference>
<reference evidence="3" key="2">
    <citation type="submission" date="2020-10" db="UniProtKB">
        <authorList>
            <consortium name="WormBaseParasite"/>
        </authorList>
    </citation>
    <scope>IDENTIFICATION</scope>
</reference>
<dbReference type="AlphaFoldDB" id="A0A7E4VXH5"/>
<evidence type="ECO:0000256" key="1">
    <source>
        <dbReference type="SAM" id="MobiDB-lite"/>
    </source>
</evidence>
<protein>
    <submittedName>
        <fullName evidence="3">Protein kinase domain-containing protein</fullName>
    </submittedName>
</protein>
<evidence type="ECO:0000313" key="3">
    <source>
        <dbReference type="WBParaSite" id="Pan_g4601.t2"/>
    </source>
</evidence>
<keyword evidence="2" id="KW-1185">Reference proteome</keyword>
<feature type="compositionally biased region" description="Polar residues" evidence="1">
    <location>
        <begin position="216"/>
        <end position="234"/>
    </location>
</feature>
<proteinExistence type="predicted"/>